<accession>A0AA36I5E7</accession>
<feature type="signal peptide" evidence="4">
    <location>
        <begin position="1"/>
        <end position="18"/>
    </location>
</feature>
<keyword evidence="4" id="KW-0732">Signal</keyword>
<reference evidence="6" key="1">
    <citation type="submission" date="2023-08" db="EMBL/GenBank/DDBJ databases">
        <authorList>
            <person name="Chen Y."/>
            <person name="Shah S."/>
            <person name="Dougan E. K."/>
            <person name="Thang M."/>
            <person name="Chan C."/>
        </authorList>
    </citation>
    <scope>NUCLEOTIDE SEQUENCE</scope>
</reference>
<dbReference type="Pfam" id="PF17177">
    <property type="entry name" value="PPR_long"/>
    <property type="match status" value="1"/>
</dbReference>
<organism evidence="6 7">
    <name type="scientific">Effrenium voratum</name>
    <dbReference type="NCBI Taxonomy" id="2562239"/>
    <lineage>
        <taxon>Eukaryota</taxon>
        <taxon>Sar</taxon>
        <taxon>Alveolata</taxon>
        <taxon>Dinophyceae</taxon>
        <taxon>Suessiales</taxon>
        <taxon>Symbiodiniaceae</taxon>
        <taxon>Effrenium</taxon>
    </lineage>
</organism>
<feature type="chain" id="PRO_5041211814" description="PROP1-like PPR domain-containing protein" evidence="4">
    <location>
        <begin position="19"/>
        <end position="467"/>
    </location>
</feature>
<dbReference type="Pfam" id="PF12854">
    <property type="entry name" value="PPR_1"/>
    <property type="match status" value="1"/>
</dbReference>
<dbReference type="SUPFAM" id="SSF48452">
    <property type="entry name" value="TPR-like"/>
    <property type="match status" value="1"/>
</dbReference>
<dbReference type="PANTHER" id="PTHR47447">
    <property type="entry name" value="OS03G0856100 PROTEIN"/>
    <property type="match status" value="1"/>
</dbReference>
<dbReference type="NCBIfam" id="TIGR00756">
    <property type="entry name" value="PPR"/>
    <property type="match status" value="2"/>
</dbReference>
<feature type="transmembrane region" description="Helical" evidence="3">
    <location>
        <begin position="37"/>
        <end position="58"/>
    </location>
</feature>
<keyword evidence="3" id="KW-0472">Membrane</keyword>
<feature type="repeat" description="PPR" evidence="2">
    <location>
        <begin position="320"/>
        <end position="354"/>
    </location>
</feature>
<proteinExistence type="predicted"/>
<evidence type="ECO:0000256" key="3">
    <source>
        <dbReference type="SAM" id="Phobius"/>
    </source>
</evidence>
<evidence type="ECO:0000313" key="7">
    <source>
        <dbReference type="Proteomes" id="UP001178507"/>
    </source>
</evidence>
<name>A0AA36I5E7_9DINO</name>
<dbReference type="PROSITE" id="PS51375">
    <property type="entry name" value="PPR"/>
    <property type="match status" value="2"/>
</dbReference>
<keyword evidence="1" id="KW-0677">Repeat</keyword>
<dbReference type="AlphaFoldDB" id="A0AA36I5E7"/>
<gene>
    <name evidence="6" type="ORF">EVOR1521_LOCUS8840</name>
</gene>
<evidence type="ECO:0000259" key="5">
    <source>
        <dbReference type="Pfam" id="PF17177"/>
    </source>
</evidence>
<keyword evidence="3" id="KW-1133">Transmembrane helix</keyword>
<dbReference type="EMBL" id="CAUJNA010000774">
    <property type="protein sequence ID" value="CAJ1381037.1"/>
    <property type="molecule type" value="Genomic_DNA"/>
</dbReference>
<keyword evidence="3" id="KW-0812">Transmembrane</keyword>
<evidence type="ECO:0000313" key="6">
    <source>
        <dbReference type="EMBL" id="CAJ1381037.1"/>
    </source>
</evidence>
<protein>
    <recommendedName>
        <fullName evidence="5">PROP1-like PPR domain-containing protein</fullName>
    </recommendedName>
</protein>
<dbReference type="PANTHER" id="PTHR47447:SF28">
    <property type="entry name" value="PENTACOTRIPEPTIDE-REPEAT REGION OF PRORP DOMAIN-CONTAINING PROTEIN"/>
    <property type="match status" value="1"/>
</dbReference>
<dbReference type="InterPro" id="IPR033443">
    <property type="entry name" value="PROP1-like_PPR_dom"/>
</dbReference>
<dbReference type="Proteomes" id="UP001178507">
    <property type="component" value="Unassembled WGS sequence"/>
</dbReference>
<comment type="caution">
    <text evidence="6">The sequence shown here is derived from an EMBL/GenBank/DDBJ whole genome shotgun (WGS) entry which is preliminary data.</text>
</comment>
<evidence type="ECO:0000256" key="1">
    <source>
        <dbReference type="ARBA" id="ARBA00022737"/>
    </source>
</evidence>
<dbReference type="InterPro" id="IPR011990">
    <property type="entry name" value="TPR-like_helical_dom_sf"/>
</dbReference>
<sequence>MSRTFAALAIVSLQLAQATDCRTGTLHDIFASAQEMILLMAAFTVGWHLIGPCLGLLLRKGARNASEMPMVQESQEISAKGEPSKGLVPWHAKRDQRALELAENFTEPSQALPEGLYAEAFEACVRDGDFESASRLARGEWVPQGPKAHGQVLALVRWLARKHDLASAEKCLRNLRKVDLRTRKSLILACAQSGNMDAGAQYFSQLKADMLQPDFATYSSMIRGYCNVGKVEDALGVLELMLGDRIQPDAMLLDALLEGAVSRNFFQGADRILALMKELAIQPSNTTLAACIKLYASRGEVHRAQRVFEDMVQKYHLQPNSYVYGNLIAAAFCNGRPELALSTYERMVAAGCTPCARTYEHLVQCCLQLGFLDMAAALLDEALGLKNANRPRAYIDPKVIEELLLLITRRKETERLGLPLLKRLAAADFEIPERFERFAQVTTEPYDSVRSQRRKEFDRWRDFSVGE</sequence>
<dbReference type="InterPro" id="IPR002885">
    <property type="entry name" value="PPR_rpt"/>
</dbReference>
<dbReference type="Gene3D" id="1.25.40.10">
    <property type="entry name" value="Tetratricopeptide repeat domain"/>
    <property type="match status" value="2"/>
</dbReference>
<keyword evidence="7" id="KW-1185">Reference proteome</keyword>
<feature type="domain" description="PROP1-like PPR" evidence="5">
    <location>
        <begin position="270"/>
        <end position="373"/>
    </location>
</feature>
<evidence type="ECO:0000256" key="2">
    <source>
        <dbReference type="PROSITE-ProRule" id="PRU00708"/>
    </source>
</evidence>
<feature type="repeat" description="PPR" evidence="2">
    <location>
        <begin position="214"/>
        <end position="248"/>
    </location>
</feature>
<evidence type="ECO:0000256" key="4">
    <source>
        <dbReference type="SAM" id="SignalP"/>
    </source>
</evidence>